<comment type="caution">
    <text evidence="2">The sequence shown here is derived from an EMBL/GenBank/DDBJ whole genome shotgun (WGS) entry which is preliminary data.</text>
</comment>
<dbReference type="PROSITE" id="PS51257">
    <property type="entry name" value="PROKAR_LIPOPROTEIN"/>
    <property type="match status" value="1"/>
</dbReference>
<keyword evidence="3" id="KW-1185">Reference proteome</keyword>
<evidence type="ECO:0000313" key="2">
    <source>
        <dbReference type="EMBL" id="PYF09242.1"/>
    </source>
</evidence>
<protein>
    <submittedName>
        <fullName evidence="2">Uncharacterized protein</fullName>
    </submittedName>
</protein>
<dbReference type="Proteomes" id="UP000247727">
    <property type="component" value="Unassembled WGS sequence"/>
</dbReference>
<accession>A0A318TX17</accession>
<name>A0A318TX17_9RHOB</name>
<feature type="region of interest" description="Disordered" evidence="1">
    <location>
        <begin position="173"/>
        <end position="196"/>
    </location>
</feature>
<dbReference type="AlphaFoldDB" id="A0A318TX17"/>
<feature type="compositionally biased region" description="Basic residues" evidence="1">
    <location>
        <begin position="187"/>
        <end position="196"/>
    </location>
</feature>
<sequence>MLRSVVGALAANMMLVQCNSGVPISLACSTGSASVLTTASPEPRPWGTSRACNQADDRLELRVSGHIGRLNIDSEVGVIDPHPVQDHCDASGQSDHRPLGTTAAGELGAPCSQPRGSPANRRKNSPVYAQSVIIWSASGIPEQSWWLLTPSRGLGAARIFDVILHSCLGPIQGPAEQDKDHDAPTLSRRRRFQGSA</sequence>
<reference evidence="2 3" key="1">
    <citation type="submission" date="2018-06" db="EMBL/GenBank/DDBJ databases">
        <title>Genomic Encyclopedia of Type Strains, Phase III (KMG-III): the genomes of soil and plant-associated and newly described type strains.</title>
        <authorList>
            <person name="Whitman W."/>
        </authorList>
    </citation>
    <scope>NUCLEOTIDE SEQUENCE [LARGE SCALE GENOMIC DNA]</scope>
    <source>
        <strain evidence="2 3">JA737</strain>
    </source>
</reference>
<organism evidence="2 3">
    <name type="scientific">Rhodobacter viridis</name>
    <dbReference type="NCBI Taxonomy" id="1054202"/>
    <lineage>
        <taxon>Bacteria</taxon>
        <taxon>Pseudomonadati</taxon>
        <taxon>Pseudomonadota</taxon>
        <taxon>Alphaproteobacteria</taxon>
        <taxon>Rhodobacterales</taxon>
        <taxon>Rhodobacter group</taxon>
        <taxon>Rhodobacter</taxon>
    </lineage>
</organism>
<evidence type="ECO:0000313" key="3">
    <source>
        <dbReference type="Proteomes" id="UP000247727"/>
    </source>
</evidence>
<feature type="region of interest" description="Disordered" evidence="1">
    <location>
        <begin position="87"/>
        <end position="123"/>
    </location>
</feature>
<proteinExistence type="predicted"/>
<dbReference type="EMBL" id="QJTK01000010">
    <property type="protein sequence ID" value="PYF09242.1"/>
    <property type="molecule type" value="Genomic_DNA"/>
</dbReference>
<evidence type="ECO:0000256" key="1">
    <source>
        <dbReference type="SAM" id="MobiDB-lite"/>
    </source>
</evidence>
<feature type="compositionally biased region" description="Basic and acidic residues" evidence="1">
    <location>
        <begin position="87"/>
        <end position="98"/>
    </location>
</feature>
<gene>
    <name evidence="2" type="ORF">C8J30_110116</name>
</gene>